<feature type="transmembrane region" description="Helical" evidence="1">
    <location>
        <begin position="58"/>
        <end position="76"/>
    </location>
</feature>
<evidence type="ECO:0000313" key="2">
    <source>
        <dbReference type="EMBL" id="RSL45190.1"/>
    </source>
</evidence>
<keyword evidence="1" id="KW-1133">Transmembrane helix</keyword>
<dbReference type="AlphaFoldDB" id="A0A428NWV0"/>
<gene>
    <name evidence="2" type="ORF">CEP54_014370</name>
</gene>
<keyword evidence="1" id="KW-0472">Membrane</keyword>
<dbReference type="Proteomes" id="UP000288168">
    <property type="component" value="Unassembled WGS sequence"/>
</dbReference>
<dbReference type="OrthoDB" id="3789824at2759"/>
<proteinExistence type="predicted"/>
<evidence type="ECO:0000313" key="3">
    <source>
        <dbReference type="Proteomes" id="UP000288168"/>
    </source>
</evidence>
<sequence>MAIGVAMLYANTPSMGFDDSDSWGTLLNNRFGIRSIAIHEGWCMILMMLNLRRAGLNSVYCLILATLAAIVVGVAANKTILHPDPDKVYEMLKDKNTLPECGDNPSLRTFCVNSSTPTSILNAVPDCSVFLLLTIVSVCWVENTCPRVASCSWFQSFCSRLSQECLERVAFCSSRLISLGLGVAESAMVTFLWYGLCILGASSGPQYNTSLGVNWNIGQVIAVLVWAPVVSKYLYLLLLS</sequence>
<feature type="transmembrane region" description="Helical" evidence="1">
    <location>
        <begin position="176"/>
        <end position="196"/>
    </location>
</feature>
<dbReference type="EMBL" id="NKCI01000270">
    <property type="protein sequence ID" value="RSL45190.1"/>
    <property type="molecule type" value="Genomic_DNA"/>
</dbReference>
<feature type="transmembrane region" description="Helical" evidence="1">
    <location>
        <begin position="216"/>
        <end position="238"/>
    </location>
</feature>
<reference evidence="2 3" key="1">
    <citation type="submission" date="2017-06" db="EMBL/GenBank/DDBJ databases">
        <title>Comparative genomic analysis of Ambrosia Fusariam Clade fungi.</title>
        <authorList>
            <person name="Stajich J.E."/>
            <person name="Carrillo J."/>
            <person name="Kijimoto T."/>
            <person name="Eskalen A."/>
            <person name="O'Donnell K."/>
            <person name="Kasson M."/>
        </authorList>
    </citation>
    <scope>NUCLEOTIDE SEQUENCE [LARGE SCALE GENOMIC DNA]</scope>
    <source>
        <strain evidence="2 3">NRRL62584</strain>
    </source>
</reference>
<keyword evidence="1" id="KW-0812">Transmembrane</keyword>
<dbReference type="STRING" id="1325734.A0A428NWV0"/>
<feature type="transmembrane region" description="Helical" evidence="1">
    <location>
        <begin position="123"/>
        <end position="141"/>
    </location>
</feature>
<protein>
    <submittedName>
        <fullName evidence="2">Uncharacterized protein</fullName>
    </submittedName>
</protein>
<accession>A0A428NWV0</accession>
<organism evidence="2 3">
    <name type="scientific">Fusarium duplospermum</name>
    <dbReference type="NCBI Taxonomy" id="1325734"/>
    <lineage>
        <taxon>Eukaryota</taxon>
        <taxon>Fungi</taxon>
        <taxon>Dikarya</taxon>
        <taxon>Ascomycota</taxon>
        <taxon>Pezizomycotina</taxon>
        <taxon>Sordariomycetes</taxon>
        <taxon>Hypocreomycetidae</taxon>
        <taxon>Hypocreales</taxon>
        <taxon>Nectriaceae</taxon>
        <taxon>Fusarium</taxon>
        <taxon>Fusarium solani species complex</taxon>
    </lineage>
</organism>
<keyword evidence="3" id="KW-1185">Reference proteome</keyword>
<name>A0A428NWV0_9HYPO</name>
<evidence type="ECO:0000256" key="1">
    <source>
        <dbReference type="SAM" id="Phobius"/>
    </source>
</evidence>
<comment type="caution">
    <text evidence="2">The sequence shown here is derived from an EMBL/GenBank/DDBJ whole genome shotgun (WGS) entry which is preliminary data.</text>
</comment>